<dbReference type="Proteomes" id="UP001419268">
    <property type="component" value="Unassembled WGS sequence"/>
</dbReference>
<dbReference type="AlphaFoldDB" id="A0AAP0JGH6"/>
<comment type="caution">
    <text evidence="1">The sequence shown here is derived from an EMBL/GenBank/DDBJ whole genome shotgun (WGS) entry which is preliminary data.</text>
</comment>
<organism evidence="1 2">
    <name type="scientific">Stephania cephalantha</name>
    <dbReference type="NCBI Taxonomy" id="152367"/>
    <lineage>
        <taxon>Eukaryota</taxon>
        <taxon>Viridiplantae</taxon>
        <taxon>Streptophyta</taxon>
        <taxon>Embryophyta</taxon>
        <taxon>Tracheophyta</taxon>
        <taxon>Spermatophyta</taxon>
        <taxon>Magnoliopsida</taxon>
        <taxon>Ranunculales</taxon>
        <taxon>Menispermaceae</taxon>
        <taxon>Menispermoideae</taxon>
        <taxon>Cissampelideae</taxon>
        <taxon>Stephania</taxon>
    </lineage>
</organism>
<sequence>MKFYGGTDVKTTELFLKNHEKIHSTIATEDHMRATISSSMLHGEADDWWTTIITTGVFRDLDRLQDPV</sequence>
<reference evidence="1 2" key="1">
    <citation type="submission" date="2024-01" db="EMBL/GenBank/DDBJ databases">
        <title>Genome assemblies of Stephania.</title>
        <authorList>
            <person name="Yang L."/>
        </authorList>
    </citation>
    <scope>NUCLEOTIDE SEQUENCE [LARGE SCALE GENOMIC DNA]</scope>
    <source>
        <strain evidence="1">JXDWG</strain>
        <tissue evidence="1">Leaf</tissue>
    </source>
</reference>
<dbReference type="EMBL" id="JBBNAG010000005">
    <property type="protein sequence ID" value="KAK9132886.1"/>
    <property type="molecule type" value="Genomic_DNA"/>
</dbReference>
<accession>A0AAP0JGH6</accession>
<evidence type="ECO:0000313" key="1">
    <source>
        <dbReference type="EMBL" id="KAK9132886.1"/>
    </source>
</evidence>
<keyword evidence="2" id="KW-1185">Reference proteome</keyword>
<evidence type="ECO:0000313" key="2">
    <source>
        <dbReference type="Proteomes" id="UP001419268"/>
    </source>
</evidence>
<protein>
    <recommendedName>
        <fullName evidence="3">Retrotransposon gag domain-containing protein</fullName>
    </recommendedName>
</protein>
<evidence type="ECO:0008006" key="3">
    <source>
        <dbReference type="Google" id="ProtNLM"/>
    </source>
</evidence>
<gene>
    <name evidence="1" type="ORF">Scep_012414</name>
</gene>
<proteinExistence type="predicted"/>
<name>A0AAP0JGH6_9MAGN</name>